<evidence type="ECO:0000256" key="5">
    <source>
        <dbReference type="HAMAP-Rule" id="MF_00291"/>
    </source>
</evidence>
<dbReference type="GO" id="GO:0006412">
    <property type="term" value="P:translation"/>
    <property type="evidence" value="ECO:0007669"/>
    <property type="project" value="UniProtKB-UniRule"/>
</dbReference>
<evidence type="ECO:0000256" key="1">
    <source>
        <dbReference type="ARBA" id="ARBA00006242"/>
    </source>
</evidence>
<dbReference type="GO" id="GO:0015935">
    <property type="term" value="C:small ribosomal subunit"/>
    <property type="evidence" value="ECO:0007669"/>
    <property type="project" value="InterPro"/>
</dbReference>
<dbReference type="PRINTS" id="PR00395">
    <property type="entry name" value="RIBOSOMALS2"/>
</dbReference>
<comment type="similarity">
    <text evidence="1 5 6">Belongs to the universal ribosomal protein uS2 family.</text>
</comment>
<dbReference type="InterPro" id="IPR005706">
    <property type="entry name" value="Ribosomal_uS2_bac/mit/plastid"/>
</dbReference>
<proteinExistence type="inferred from homology"/>
<evidence type="ECO:0000256" key="6">
    <source>
        <dbReference type="RuleBase" id="RU003631"/>
    </source>
</evidence>
<dbReference type="NCBIfam" id="TIGR01011">
    <property type="entry name" value="rpsB_bact"/>
    <property type="match status" value="1"/>
</dbReference>
<dbReference type="InterPro" id="IPR023591">
    <property type="entry name" value="Ribosomal_uS2_flav_dom_sf"/>
</dbReference>
<evidence type="ECO:0000313" key="9">
    <source>
        <dbReference type="Proteomes" id="UP000644507"/>
    </source>
</evidence>
<dbReference type="AlphaFoldDB" id="A0A918WMU0"/>
<comment type="caution">
    <text evidence="8">The sequence shown here is derived from an EMBL/GenBank/DDBJ whole genome shotgun (WGS) entry which is preliminary data.</text>
</comment>
<protein>
    <recommendedName>
        <fullName evidence="4 5">Small ribosomal subunit protein uS2</fullName>
    </recommendedName>
</protein>
<gene>
    <name evidence="5 8" type="primary">rpsB</name>
    <name evidence="8" type="ORF">GCM10007100_28710</name>
</gene>
<keyword evidence="9" id="KW-1185">Reference proteome</keyword>
<dbReference type="EMBL" id="BMXI01000012">
    <property type="protein sequence ID" value="GHC59732.1"/>
    <property type="molecule type" value="Genomic_DNA"/>
</dbReference>
<reference evidence="8" key="2">
    <citation type="submission" date="2020-09" db="EMBL/GenBank/DDBJ databases">
        <authorList>
            <person name="Sun Q."/>
            <person name="Kim S."/>
        </authorList>
    </citation>
    <scope>NUCLEOTIDE SEQUENCE</scope>
    <source>
        <strain evidence="8">KCTC 12988</strain>
    </source>
</reference>
<reference evidence="8" key="1">
    <citation type="journal article" date="2014" name="Int. J. Syst. Evol. Microbiol.">
        <title>Complete genome sequence of Corynebacterium casei LMG S-19264T (=DSM 44701T), isolated from a smear-ripened cheese.</title>
        <authorList>
            <consortium name="US DOE Joint Genome Institute (JGI-PGF)"/>
            <person name="Walter F."/>
            <person name="Albersmeier A."/>
            <person name="Kalinowski J."/>
            <person name="Ruckert C."/>
        </authorList>
    </citation>
    <scope>NUCLEOTIDE SEQUENCE</scope>
    <source>
        <strain evidence="8">KCTC 12988</strain>
    </source>
</reference>
<dbReference type="FunFam" id="1.10.287.610:FF:000001">
    <property type="entry name" value="30S ribosomal protein S2"/>
    <property type="match status" value="1"/>
</dbReference>
<evidence type="ECO:0000256" key="4">
    <source>
        <dbReference type="ARBA" id="ARBA00035256"/>
    </source>
</evidence>
<dbReference type="GO" id="GO:0003735">
    <property type="term" value="F:structural constituent of ribosome"/>
    <property type="evidence" value="ECO:0007669"/>
    <property type="project" value="InterPro"/>
</dbReference>
<dbReference type="SUPFAM" id="SSF52313">
    <property type="entry name" value="Ribosomal protein S2"/>
    <property type="match status" value="1"/>
</dbReference>
<evidence type="ECO:0000313" key="8">
    <source>
        <dbReference type="EMBL" id="GHC59732.1"/>
    </source>
</evidence>
<dbReference type="Proteomes" id="UP000644507">
    <property type="component" value="Unassembled WGS sequence"/>
</dbReference>
<dbReference type="PANTHER" id="PTHR12534">
    <property type="entry name" value="30S RIBOSOMAL PROTEIN S2 PROKARYOTIC AND ORGANELLAR"/>
    <property type="match status" value="1"/>
</dbReference>
<keyword evidence="7" id="KW-0175">Coiled coil</keyword>
<dbReference type="RefSeq" id="WP_189571190.1">
    <property type="nucleotide sequence ID" value="NZ_BMXI01000012.1"/>
</dbReference>
<evidence type="ECO:0000256" key="2">
    <source>
        <dbReference type="ARBA" id="ARBA00022980"/>
    </source>
</evidence>
<dbReference type="Gene3D" id="1.10.287.610">
    <property type="entry name" value="Helix hairpin bin"/>
    <property type="match status" value="1"/>
</dbReference>
<dbReference type="Pfam" id="PF00318">
    <property type="entry name" value="Ribosomal_S2"/>
    <property type="match status" value="1"/>
</dbReference>
<dbReference type="HAMAP" id="MF_00291_B">
    <property type="entry name" value="Ribosomal_uS2_B"/>
    <property type="match status" value="1"/>
</dbReference>
<evidence type="ECO:0000256" key="3">
    <source>
        <dbReference type="ARBA" id="ARBA00023274"/>
    </source>
</evidence>
<name>A0A918WMU0_9BACT</name>
<sequence length="227" mass="25742">MVNDLLKEMVEAGVHYGHQTRKWNPKMKPFLMKDKGGIFIINLEETVRQLDKASEFLADLSSKGKKVLFVGCKHQAQKAVQEAAEATEQFYVNHRWLGGMMTNLTTIRQSVERLRYLENIEKQPEFKNMSKKELAALNREKEKLQRNLHGIRGMEKKPDAVVIVDTARESIAVAEARRLKVPIIGIVDTNGDPSVVDYPIPANDDSMRSIRLVLQNLVDSFLAAGKK</sequence>
<accession>A0A918WMU0</accession>
<dbReference type="PANTHER" id="PTHR12534:SF0">
    <property type="entry name" value="SMALL RIBOSOMAL SUBUNIT PROTEIN US2M"/>
    <property type="match status" value="1"/>
</dbReference>
<keyword evidence="3 5" id="KW-0687">Ribonucleoprotein</keyword>
<dbReference type="PROSITE" id="PS00963">
    <property type="entry name" value="RIBOSOMAL_S2_2"/>
    <property type="match status" value="1"/>
</dbReference>
<dbReference type="InterPro" id="IPR018130">
    <property type="entry name" value="Ribosomal_uS2_CS"/>
</dbReference>
<dbReference type="InterPro" id="IPR001865">
    <property type="entry name" value="Ribosomal_uS2"/>
</dbReference>
<evidence type="ECO:0000256" key="7">
    <source>
        <dbReference type="SAM" id="Coils"/>
    </source>
</evidence>
<dbReference type="CDD" id="cd01425">
    <property type="entry name" value="RPS2"/>
    <property type="match status" value="1"/>
</dbReference>
<dbReference type="Gene3D" id="3.40.50.10490">
    <property type="entry name" value="Glucose-6-phosphate isomerase like protein, domain 1"/>
    <property type="match status" value="1"/>
</dbReference>
<feature type="coiled-coil region" evidence="7">
    <location>
        <begin position="127"/>
        <end position="154"/>
    </location>
</feature>
<keyword evidence="2 5" id="KW-0689">Ribosomal protein</keyword>
<organism evidence="8 9">
    <name type="scientific">Roseibacillus persicicus</name>
    <dbReference type="NCBI Taxonomy" id="454148"/>
    <lineage>
        <taxon>Bacteria</taxon>
        <taxon>Pseudomonadati</taxon>
        <taxon>Verrucomicrobiota</taxon>
        <taxon>Verrucomicrobiia</taxon>
        <taxon>Verrucomicrobiales</taxon>
        <taxon>Verrucomicrobiaceae</taxon>
        <taxon>Roseibacillus</taxon>
    </lineage>
</organism>